<evidence type="ECO:0000259" key="1">
    <source>
        <dbReference type="PROSITE" id="PS50878"/>
    </source>
</evidence>
<keyword evidence="2" id="KW-0808">Transferase</keyword>
<protein>
    <submittedName>
        <fullName evidence="2">Retron-type reverse transcriptase</fullName>
    </submittedName>
</protein>
<organism evidence="2 3">
    <name type="scientific">Flavonifractor plautii</name>
    <name type="common">Fusobacterium plautii</name>
    <dbReference type="NCBI Taxonomy" id="292800"/>
    <lineage>
        <taxon>Bacteria</taxon>
        <taxon>Bacillati</taxon>
        <taxon>Bacillota</taxon>
        <taxon>Clostridia</taxon>
        <taxon>Eubacteriales</taxon>
        <taxon>Oscillospiraceae</taxon>
        <taxon>Flavonifractor</taxon>
    </lineage>
</organism>
<dbReference type="PROSITE" id="PS50878">
    <property type="entry name" value="RT_POL"/>
    <property type="match status" value="1"/>
</dbReference>
<keyword evidence="2" id="KW-0695">RNA-directed DNA polymerase</keyword>
<reference evidence="2 3" key="1">
    <citation type="submission" date="2015-09" db="EMBL/GenBank/DDBJ databases">
        <authorList>
            <consortium name="Pathogen Informatics"/>
        </authorList>
    </citation>
    <scope>NUCLEOTIDE SEQUENCE [LARGE SCALE GENOMIC DNA]</scope>
    <source>
        <strain evidence="2 3">2789STDY5608854</strain>
    </source>
</reference>
<sequence>MGSQSLKLPFDALTRTLLAWWGIVPYPISCARAKQIRRHPTIYLYERRILIFMTSQERHEARYQRRKAKRQARKQARCNALGPMEKIFSYRKMFFYGKKCCNGVRWKQSVQNFEGHLFSGTANRRRKVLDQNWKPMKCTHFTLCERGKVRPIDAPHITDRQIHKALCNEVLTPLYGPCMIHDNGASQKGKGLHWHFRRLKEQLHWHYRRYGREGAVLLLDLKGFFPNAPHALLYQRHQELILNPNLRALADTVIQNSPCPTPGRGLPLGVEPSQQEMVALPSAIDNWIKCQAGVHCFGHYMDDYYLIFPDVEALKKLGHEVVRRFEALGIRVNKRKCKIIPLTKPFRFCKARFTLTETGKIKVNGNRDGVKRARRKLKLFHREFLEGKRLLSEVEQFMECQTAYYRNFNDHGRLLRLRRLYHAIFFGGAKCIGSSKTGPTLA</sequence>
<dbReference type="Pfam" id="PF00078">
    <property type="entry name" value="RVT_1"/>
    <property type="match status" value="1"/>
</dbReference>
<gene>
    <name evidence="2" type="ORF">ERS852411_00061</name>
</gene>
<dbReference type="EMBL" id="CYZT01000001">
    <property type="protein sequence ID" value="CUN53811.1"/>
    <property type="molecule type" value="Genomic_DNA"/>
</dbReference>
<evidence type="ECO:0000313" key="2">
    <source>
        <dbReference type="EMBL" id="CUN53811.1"/>
    </source>
</evidence>
<evidence type="ECO:0000313" key="3">
    <source>
        <dbReference type="Proteomes" id="UP000095746"/>
    </source>
</evidence>
<dbReference type="CDD" id="cd01646">
    <property type="entry name" value="RT_Bac_retron_I"/>
    <property type="match status" value="1"/>
</dbReference>
<keyword evidence="2" id="KW-0548">Nucleotidyltransferase</keyword>
<feature type="domain" description="Reverse transcriptase" evidence="1">
    <location>
        <begin position="122"/>
        <end position="353"/>
    </location>
</feature>
<dbReference type="GO" id="GO:0003964">
    <property type="term" value="F:RNA-directed DNA polymerase activity"/>
    <property type="evidence" value="ECO:0007669"/>
    <property type="project" value="UniProtKB-KW"/>
</dbReference>
<dbReference type="Proteomes" id="UP000095746">
    <property type="component" value="Unassembled WGS sequence"/>
</dbReference>
<accession>A0A173XPJ6</accession>
<proteinExistence type="predicted"/>
<dbReference type="AlphaFoldDB" id="A0A173XPJ6"/>
<dbReference type="InterPro" id="IPR000477">
    <property type="entry name" value="RT_dom"/>
</dbReference>
<dbReference type="InterPro" id="IPR043502">
    <property type="entry name" value="DNA/RNA_pol_sf"/>
</dbReference>
<dbReference type="SUPFAM" id="SSF56672">
    <property type="entry name" value="DNA/RNA polymerases"/>
    <property type="match status" value="1"/>
</dbReference>
<name>A0A173XPJ6_FLAPL</name>